<sequence>MEKSNLRNKEWTIQVRLTDMQLKLASMKIEQGTIPDPVHLKDVQMCLSRIQDILIQLQKFWESVGVLLESLKDETFANEHFIEENELKEIFLKSIDSAKEHWKSFGECCLNAKGVFSLQNKDAYKFLETSPSSLSPEEWKRQYDDVIVELNKISPVPCTPQAPAAITK</sequence>
<comment type="caution">
    <text evidence="1">The sequence shown here is derived from an EMBL/GenBank/DDBJ whole genome shotgun (WGS) entry which is preliminary data.</text>
</comment>
<dbReference type="EMBL" id="JAAMOB010000025">
    <property type="protein sequence ID" value="KAF4095326.1"/>
    <property type="molecule type" value="Genomic_DNA"/>
</dbReference>
<evidence type="ECO:0000313" key="2">
    <source>
        <dbReference type="Proteomes" id="UP000579812"/>
    </source>
</evidence>
<protein>
    <submittedName>
        <fullName evidence="1">Uncharacterized protein</fullName>
    </submittedName>
</protein>
<name>A0A7J6BK69_9TELE</name>
<dbReference type="Proteomes" id="UP000579812">
    <property type="component" value="Unassembled WGS sequence"/>
</dbReference>
<keyword evidence="2" id="KW-1185">Reference proteome</keyword>
<organism evidence="1 2">
    <name type="scientific">Onychostoma macrolepis</name>
    <dbReference type="NCBI Taxonomy" id="369639"/>
    <lineage>
        <taxon>Eukaryota</taxon>
        <taxon>Metazoa</taxon>
        <taxon>Chordata</taxon>
        <taxon>Craniata</taxon>
        <taxon>Vertebrata</taxon>
        <taxon>Euteleostomi</taxon>
        <taxon>Actinopterygii</taxon>
        <taxon>Neopterygii</taxon>
        <taxon>Teleostei</taxon>
        <taxon>Ostariophysi</taxon>
        <taxon>Cypriniformes</taxon>
        <taxon>Cyprinidae</taxon>
        <taxon>Acrossocheilinae</taxon>
        <taxon>Onychostoma</taxon>
    </lineage>
</organism>
<proteinExistence type="predicted"/>
<gene>
    <name evidence="1" type="ORF">G5714_024404</name>
</gene>
<evidence type="ECO:0000313" key="1">
    <source>
        <dbReference type="EMBL" id="KAF4095326.1"/>
    </source>
</evidence>
<reference evidence="1 2" key="1">
    <citation type="submission" date="2020-04" db="EMBL/GenBank/DDBJ databases">
        <title>Chromosome-level genome assembly of a cyprinid fish Onychostoma macrolepis by integration of Nanopore Sequencing, Bionano and Hi-C technology.</title>
        <authorList>
            <person name="Wang D."/>
        </authorList>
    </citation>
    <scope>NUCLEOTIDE SEQUENCE [LARGE SCALE GENOMIC DNA]</scope>
    <source>
        <strain evidence="1">SWU-2019</strain>
        <tissue evidence="1">Muscle</tissue>
    </source>
</reference>
<dbReference type="AlphaFoldDB" id="A0A7J6BK69"/>
<accession>A0A7J6BK69</accession>